<sequence length="112" mass="12916">MDGISSYLEEICSVIKCKEVHEEIREEIRNHIEELALEYIDNGYSSDEAYKLAIRNMGDSGEIGFRLNKVYEKKIEYKTLIIGILLSLFGIVINFLITSNLMQVMKIKPLKV</sequence>
<evidence type="ECO:0000313" key="2">
    <source>
        <dbReference type="EMBL" id="KIE48466.1"/>
    </source>
</evidence>
<accession>A0A0C1RDR4</accession>
<keyword evidence="1" id="KW-0812">Transmembrane</keyword>
<proteinExistence type="predicted"/>
<reference evidence="2 3" key="1">
    <citation type="journal article" date="2015" name="Infect. Genet. Evol.">
        <title>Genomic sequences of six botulinum neurotoxin-producing strains representing three clostridial species illustrate the mobility and diversity of botulinum neurotoxin genes.</title>
        <authorList>
            <person name="Smith T.J."/>
            <person name="Hill K.K."/>
            <person name="Xie G."/>
            <person name="Foley B.T."/>
            <person name="Williamson C.H."/>
            <person name="Foster J.T."/>
            <person name="Johnson S.L."/>
            <person name="Chertkov O."/>
            <person name="Teshima H."/>
            <person name="Gibbons H.S."/>
            <person name="Johnsky L.A."/>
            <person name="Karavis M.A."/>
            <person name="Smith L.A."/>
        </authorList>
    </citation>
    <scope>NUCLEOTIDE SEQUENCE [LARGE SCALE GENOMIC DNA]</scope>
    <source>
        <strain evidence="2 3">CDC 2741</strain>
    </source>
</reference>
<keyword evidence="1" id="KW-0472">Membrane</keyword>
<protein>
    <submittedName>
        <fullName evidence="2">Uncharacterized protein</fullName>
    </submittedName>
</protein>
<gene>
    <name evidence="2" type="ORF">U732_4226</name>
</gene>
<evidence type="ECO:0000256" key="1">
    <source>
        <dbReference type="SAM" id="Phobius"/>
    </source>
</evidence>
<dbReference type="InterPro" id="IPR047928">
    <property type="entry name" value="Perm_prefix_1"/>
</dbReference>
<evidence type="ECO:0000313" key="3">
    <source>
        <dbReference type="Proteomes" id="UP000031366"/>
    </source>
</evidence>
<comment type="caution">
    <text evidence="2">The sequence shown here is derived from an EMBL/GenBank/DDBJ whole genome shotgun (WGS) entry which is preliminary data.</text>
</comment>
<dbReference type="EMBL" id="AYSO01000007">
    <property type="protein sequence ID" value="KIE48466.1"/>
    <property type="molecule type" value="Genomic_DNA"/>
</dbReference>
<dbReference type="NCBIfam" id="NF038403">
    <property type="entry name" value="perm_prefix_1"/>
    <property type="match status" value="1"/>
</dbReference>
<keyword evidence="1" id="KW-1133">Transmembrane helix</keyword>
<dbReference type="Proteomes" id="UP000031366">
    <property type="component" value="Unassembled WGS sequence"/>
</dbReference>
<dbReference type="RefSeq" id="WP_039629648.1">
    <property type="nucleotide sequence ID" value="NZ_AYSO01000007.1"/>
</dbReference>
<name>A0A0C1RDR4_9CLOT</name>
<dbReference type="AlphaFoldDB" id="A0A0C1RDR4"/>
<organism evidence="2 3">
    <name type="scientific">Clostridium argentinense CDC 2741</name>
    <dbReference type="NCBI Taxonomy" id="1418104"/>
    <lineage>
        <taxon>Bacteria</taxon>
        <taxon>Bacillati</taxon>
        <taxon>Bacillota</taxon>
        <taxon>Clostridia</taxon>
        <taxon>Eubacteriales</taxon>
        <taxon>Clostridiaceae</taxon>
        <taxon>Clostridium</taxon>
    </lineage>
</organism>
<feature type="transmembrane region" description="Helical" evidence="1">
    <location>
        <begin position="80"/>
        <end position="102"/>
    </location>
</feature>
<dbReference type="STRING" id="29341.RSJ17_10240"/>
<keyword evidence="3" id="KW-1185">Reference proteome</keyword>